<dbReference type="GO" id="GO:0005886">
    <property type="term" value="C:plasma membrane"/>
    <property type="evidence" value="ECO:0007669"/>
    <property type="project" value="TreeGrafter"/>
</dbReference>
<organism evidence="3 4">
    <name type="scientific">Apatococcus lobatus</name>
    <dbReference type="NCBI Taxonomy" id="904363"/>
    <lineage>
        <taxon>Eukaryota</taxon>
        <taxon>Viridiplantae</taxon>
        <taxon>Chlorophyta</taxon>
        <taxon>core chlorophytes</taxon>
        <taxon>Trebouxiophyceae</taxon>
        <taxon>Chlorellales</taxon>
        <taxon>Chlorellaceae</taxon>
        <taxon>Apatococcus</taxon>
    </lineage>
</organism>
<dbReference type="Proteomes" id="UP001438707">
    <property type="component" value="Unassembled WGS sequence"/>
</dbReference>
<feature type="domain" description="Senescence" evidence="2">
    <location>
        <begin position="165"/>
        <end position="356"/>
    </location>
</feature>
<dbReference type="Pfam" id="PF06911">
    <property type="entry name" value="Senescence"/>
    <property type="match status" value="1"/>
</dbReference>
<evidence type="ECO:0000313" key="4">
    <source>
        <dbReference type="Proteomes" id="UP001438707"/>
    </source>
</evidence>
<dbReference type="PANTHER" id="PTHR21068">
    <property type="entry name" value="SPARTIN"/>
    <property type="match status" value="1"/>
</dbReference>
<accession>A0AAW1QWE1</accession>
<comment type="caution">
    <text evidence="3">The sequence shown here is derived from an EMBL/GenBank/DDBJ whole genome shotgun (WGS) entry which is preliminary data.</text>
</comment>
<sequence length="458" mass="49207">MGVAAPGHHQQQTHQPILSIPNARLSKIDNGVTLPVSAGQLLVHMLDHSEGPVVMLRVGEIEFQLDTTLPVLRADRTTYVFAMPGDRLFYHLSIPPGANEEEDAMLEAIFVECTCYKPAGALTPEDRDTVTNDVTEELMKDDPRVLQQELVSSTSGDKKTYAEHIVSGGNWASGFIGKQAAKASVALEKAGLNLQDRITPNEQPTNMSPATLHRVAMVRKAASGTALRASSVLSTVNDIASRVADGIVRRLSHDRNYNQQLQSQEPEVRRGAIKEICAASVLAADQIFDAMQQAAGQVAMTSGTTASGLVNHKYGPQAGQVATDLSASAYHAGQTGMSVMSLRKLGVRTVARRVAKRTAKGLTKSYVLGKPPPGAQQQQQAQAMPGGQIPYQQGMQPMQQQLPQQQQQGMPYGAPQQQAPVPMRQPSGKWVTSQGPRPAPRPILGGVAHPHAAKQYPL</sequence>
<name>A0AAW1QWE1_9CHLO</name>
<dbReference type="EMBL" id="JALJOS010000023">
    <property type="protein sequence ID" value="KAK9825807.1"/>
    <property type="molecule type" value="Genomic_DNA"/>
</dbReference>
<reference evidence="3 4" key="1">
    <citation type="journal article" date="2024" name="Nat. Commun.">
        <title>Phylogenomics reveals the evolutionary origins of lichenization in chlorophyte algae.</title>
        <authorList>
            <person name="Puginier C."/>
            <person name="Libourel C."/>
            <person name="Otte J."/>
            <person name="Skaloud P."/>
            <person name="Haon M."/>
            <person name="Grisel S."/>
            <person name="Petersen M."/>
            <person name="Berrin J.G."/>
            <person name="Delaux P.M."/>
            <person name="Dal Grande F."/>
            <person name="Keller J."/>
        </authorList>
    </citation>
    <scope>NUCLEOTIDE SEQUENCE [LARGE SCALE GENOMIC DNA]</scope>
    <source>
        <strain evidence="3 4">SAG 2145</strain>
    </source>
</reference>
<gene>
    <name evidence="3" type="ORF">WJX74_009503</name>
</gene>
<evidence type="ECO:0000256" key="1">
    <source>
        <dbReference type="SAM" id="MobiDB-lite"/>
    </source>
</evidence>
<proteinExistence type="predicted"/>
<dbReference type="InterPro" id="IPR009686">
    <property type="entry name" value="Senescence/spartin_C"/>
</dbReference>
<dbReference type="AlphaFoldDB" id="A0AAW1QWE1"/>
<keyword evidence="4" id="KW-1185">Reference proteome</keyword>
<dbReference type="InterPro" id="IPR045036">
    <property type="entry name" value="Spartin-like"/>
</dbReference>
<feature type="compositionally biased region" description="Low complexity" evidence="1">
    <location>
        <begin position="375"/>
        <end position="420"/>
    </location>
</feature>
<evidence type="ECO:0000259" key="2">
    <source>
        <dbReference type="Pfam" id="PF06911"/>
    </source>
</evidence>
<protein>
    <recommendedName>
        <fullName evidence="2">Senescence domain-containing protein</fullName>
    </recommendedName>
</protein>
<evidence type="ECO:0000313" key="3">
    <source>
        <dbReference type="EMBL" id="KAK9825807.1"/>
    </source>
</evidence>
<dbReference type="PANTHER" id="PTHR21068:SF43">
    <property type="entry name" value="SPARTIN"/>
    <property type="match status" value="1"/>
</dbReference>
<feature type="region of interest" description="Disordered" evidence="1">
    <location>
        <begin position="365"/>
        <end position="458"/>
    </location>
</feature>